<dbReference type="NCBIfam" id="TIGR02937">
    <property type="entry name" value="sigma70-ECF"/>
    <property type="match status" value="1"/>
</dbReference>
<dbReference type="EMBL" id="FNGV01000008">
    <property type="protein sequence ID" value="SDM41870.1"/>
    <property type="molecule type" value="Genomic_DNA"/>
</dbReference>
<evidence type="ECO:0000256" key="2">
    <source>
        <dbReference type="ARBA" id="ARBA00023015"/>
    </source>
</evidence>
<feature type="domain" description="RNA polymerase sigma-70 region 2" evidence="5">
    <location>
        <begin position="21"/>
        <end position="88"/>
    </location>
</feature>
<evidence type="ECO:0000256" key="4">
    <source>
        <dbReference type="ARBA" id="ARBA00023163"/>
    </source>
</evidence>
<dbReference type="OrthoDB" id="1100095at2"/>
<dbReference type="PRINTS" id="PR00038">
    <property type="entry name" value="HTHLUXR"/>
</dbReference>
<dbReference type="Proteomes" id="UP000199440">
    <property type="component" value="Unassembled WGS sequence"/>
</dbReference>
<dbReference type="Gene3D" id="1.10.10.10">
    <property type="entry name" value="Winged helix-like DNA-binding domain superfamily/Winged helix DNA-binding domain"/>
    <property type="match status" value="1"/>
</dbReference>
<dbReference type="InterPro" id="IPR013324">
    <property type="entry name" value="RNA_pol_sigma_r3/r4-like"/>
</dbReference>
<dbReference type="CDD" id="cd06171">
    <property type="entry name" value="Sigma70_r4"/>
    <property type="match status" value="1"/>
</dbReference>
<organism evidence="7 8">
    <name type="scientific">Kriegella aquimaris</name>
    <dbReference type="NCBI Taxonomy" id="192904"/>
    <lineage>
        <taxon>Bacteria</taxon>
        <taxon>Pseudomonadati</taxon>
        <taxon>Bacteroidota</taxon>
        <taxon>Flavobacteriia</taxon>
        <taxon>Flavobacteriales</taxon>
        <taxon>Flavobacteriaceae</taxon>
        <taxon>Kriegella</taxon>
    </lineage>
</organism>
<evidence type="ECO:0000259" key="5">
    <source>
        <dbReference type="Pfam" id="PF04542"/>
    </source>
</evidence>
<keyword evidence="3" id="KW-0731">Sigma factor</keyword>
<evidence type="ECO:0000256" key="1">
    <source>
        <dbReference type="ARBA" id="ARBA00010641"/>
    </source>
</evidence>
<dbReference type="PANTHER" id="PTHR43133">
    <property type="entry name" value="RNA POLYMERASE ECF-TYPE SIGMA FACTO"/>
    <property type="match status" value="1"/>
</dbReference>
<dbReference type="Gene3D" id="1.10.1740.10">
    <property type="match status" value="1"/>
</dbReference>
<dbReference type="Pfam" id="PF08281">
    <property type="entry name" value="Sigma70_r4_2"/>
    <property type="match status" value="1"/>
</dbReference>
<dbReference type="InterPro" id="IPR013325">
    <property type="entry name" value="RNA_pol_sigma_r2"/>
</dbReference>
<dbReference type="SUPFAM" id="SSF88659">
    <property type="entry name" value="Sigma3 and sigma4 domains of RNA polymerase sigma factors"/>
    <property type="match status" value="1"/>
</dbReference>
<keyword evidence="2" id="KW-0805">Transcription regulation</keyword>
<reference evidence="8" key="1">
    <citation type="submission" date="2016-10" db="EMBL/GenBank/DDBJ databases">
        <authorList>
            <person name="Varghese N."/>
            <person name="Submissions S."/>
        </authorList>
    </citation>
    <scope>NUCLEOTIDE SEQUENCE [LARGE SCALE GENOMIC DNA]</scope>
    <source>
        <strain evidence="8">DSM 19886</strain>
    </source>
</reference>
<dbReference type="AlphaFoldDB" id="A0A1G9T2J1"/>
<dbReference type="PANTHER" id="PTHR43133:SF46">
    <property type="entry name" value="RNA POLYMERASE SIGMA-70 FACTOR ECF SUBFAMILY"/>
    <property type="match status" value="1"/>
</dbReference>
<dbReference type="InterPro" id="IPR039425">
    <property type="entry name" value="RNA_pol_sigma-70-like"/>
</dbReference>
<evidence type="ECO:0000313" key="8">
    <source>
        <dbReference type="Proteomes" id="UP000199440"/>
    </source>
</evidence>
<dbReference type="RefSeq" id="WP_089891751.1">
    <property type="nucleotide sequence ID" value="NZ_FNGV01000008.1"/>
</dbReference>
<dbReference type="InterPro" id="IPR014327">
    <property type="entry name" value="RNA_pol_sigma70_bacteroid"/>
</dbReference>
<dbReference type="InterPro" id="IPR036388">
    <property type="entry name" value="WH-like_DNA-bd_sf"/>
</dbReference>
<evidence type="ECO:0000259" key="6">
    <source>
        <dbReference type="Pfam" id="PF08281"/>
    </source>
</evidence>
<dbReference type="InterPro" id="IPR013249">
    <property type="entry name" value="RNA_pol_sigma70_r4_t2"/>
</dbReference>
<name>A0A1G9T2J1_9FLAO</name>
<gene>
    <name evidence="7" type="ORF">SAMN04488514_108195</name>
</gene>
<dbReference type="NCBIfam" id="TIGR02985">
    <property type="entry name" value="Sig70_bacteroi1"/>
    <property type="match status" value="1"/>
</dbReference>
<keyword evidence="4" id="KW-0804">Transcription</keyword>
<sequence>MDEEGIWARIQQSDSHALKILFDQQYRPLCVYALQFAQCLPDAEDIVQGVFIKLWTKREELDIKTSIKAYLYKSVFNACMQNVRRDKKTEGTLDFIKHKVLQEQTQEDDSELLEKIEKIKILVDSLPDRCKEILLLSKKEGYKNKEIADKLGISIKTVESQMRIAFKKIRKGFGKNNDEIVLMICVYNL</sequence>
<dbReference type="SUPFAM" id="SSF88946">
    <property type="entry name" value="Sigma2 domain of RNA polymerase sigma factors"/>
    <property type="match status" value="1"/>
</dbReference>
<dbReference type="InterPro" id="IPR000792">
    <property type="entry name" value="Tscrpt_reg_LuxR_C"/>
</dbReference>
<dbReference type="InterPro" id="IPR007627">
    <property type="entry name" value="RNA_pol_sigma70_r2"/>
</dbReference>
<dbReference type="GO" id="GO:0006352">
    <property type="term" value="P:DNA-templated transcription initiation"/>
    <property type="evidence" value="ECO:0007669"/>
    <property type="project" value="InterPro"/>
</dbReference>
<dbReference type="GO" id="GO:0016987">
    <property type="term" value="F:sigma factor activity"/>
    <property type="evidence" value="ECO:0007669"/>
    <property type="project" value="UniProtKB-KW"/>
</dbReference>
<proteinExistence type="inferred from homology"/>
<feature type="domain" description="RNA polymerase sigma factor 70 region 4 type 2" evidence="6">
    <location>
        <begin position="122"/>
        <end position="168"/>
    </location>
</feature>
<comment type="similarity">
    <text evidence="1">Belongs to the sigma-70 factor family. ECF subfamily.</text>
</comment>
<accession>A0A1G9T2J1</accession>
<dbReference type="Pfam" id="PF04542">
    <property type="entry name" value="Sigma70_r2"/>
    <property type="match status" value="1"/>
</dbReference>
<evidence type="ECO:0000256" key="3">
    <source>
        <dbReference type="ARBA" id="ARBA00023082"/>
    </source>
</evidence>
<protein>
    <submittedName>
        <fullName evidence="7">RNA polymerase sigma-70 factor, ECF subfamily</fullName>
    </submittedName>
</protein>
<keyword evidence="8" id="KW-1185">Reference proteome</keyword>
<evidence type="ECO:0000313" key="7">
    <source>
        <dbReference type="EMBL" id="SDM41870.1"/>
    </source>
</evidence>
<dbReference type="STRING" id="192904.SAMN04488514_108195"/>
<dbReference type="InterPro" id="IPR014284">
    <property type="entry name" value="RNA_pol_sigma-70_dom"/>
</dbReference>
<dbReference type="GO" id="GO:0003677">
    <property type="term" value="F:DNA binding"/>
    <property type="evidence" value="ECO:0007669"/>
    <property type="project" value="InterPro"/>
</dbReference>